<evidence type="ECO:0000259" key="5">
    <source>
        <dbReference type="PROSITE" id="PS50893"/>
    </source>
</evidence>
<sequence>MSQHPQPAISLFDLNLTRPDGTVTLDGLSGTIGVGRTGLIGANGSGKSTLLRLIAGELTPTRGRVVTGGAVGYLPQSLTLDTDATLADVLGIGPQLRAFRAIESGDVDPHHFDILGDRWDVEAQGARALTECGLPETDLDRRIGTVSGGEAMLVAIAGLRLARAPITLLDEPSNNLDRDARHTLYRMVETWPGTLVVVSHDTVLLDRMEQTAELFAGSLTVFGGPYSAWRAHHEQEQAAAIQAERSADLAVKKERRQRQEAETLLARRLRAGKKASEQRRGDKIVMNQRASEAQESAGKLRGNLENRVEAATEARDRAAERVRREESIHLELPDPRVARSRRIAEFELSGRTRVIQGPERVALIGGNGVGKTTLLRELLDSGIRVDPHAAGPHGSVSTGVTAPGERARLLTDRVGYLAQRLDGLTEGASALENLRQAAPETPDGEIRGILARMLLRGDAVHRPVSTLSGGERFRVSLARLLFAEPPAQLLILDEPTNNLDLASVDRLVEALSEYRGALLVVSHDDAFLARIHCDRVWELTTEGELNERGDLFADEPGDLGLPLVRED</sequence>
<dbReference type="GO" id="GO:0005524">
    <property type="term" value="F:ATP binding"/>
    <property type="evidence" value="ECO:0007669"/>
    <property type="project" value="UniProtKB-KW"/>
</dbReference>
<protein>
    <submittedName>
        <fullName evidence="6">ABC transporter ATP-binding protein</fullName>
    </submittedName>
</protein>
<dbReference type="PANTHER" id="PTHR19211:SF6">
    <property type="entry name" value="BLL7188 PROTEIN"/>
    <property type="match status" value="1"/>
</dbReference>
<dbReference type="Pfam" id="PF00005">
    <property type="entry name" value="ABC_tran"/>
    <property type="match status" value="2"/>
</dbReference>
<dbReference type="InterPro" id="IPR050611">
    <property type="entry name" value="ABCF"/>
</dbReference>
<dbReference type="Gene3D" id="3.40.50.300">
    <property type="entry name" value="P-loop containing nucleotide triphosphate hydrolases"/>
    <property type="match status" value="2"/>
</dbReference>
<evidence type="ECO:0000256" key="1">
    <source>
        <dbReference type="ARBA" id="ARBA00022737"/>
    </source>
</evidence>
<evidence type="ECO:0000313" key="6">
    <source>
        <dbReference type="EMBL" id="RLP82885.1"/>
    </source>
</evidence>
<accession>A0A3L7ASB3</accession>
<proteinExistence type="predicted"/>
<keyword evidence="7" id="KW-1185">Reference proteome</keyword>
<evidence type="ECO:0000256" key="2">
    <source>
        <dbReference type="ARBA" id="ARBA00022741"/>
    </source>
</evidence>
<feature type="domain" description="ABC transporter" evidence="5">
    <location>
        <begin position="332"/>
        <end position="567"/>
    </location>
</feature>
<dbReference type="InterPro" id="IPR003593">
    <property type="entry name" value="AAA+_ATPase"/>
</dbReference>
<keyword evidence="2" id="KW-0547">Nucleotide-binding</keyword>
<feature type="compositionally biased region" description="Basic and acidic residues" evidence="4">
    <location>
        <begin position="274"/>
        <end position="283"/>
    </location>
</feature>
<dbReference type="SUPFAM" id="SSF52540">
    <property type="entry name" value="P-loop containing nucleoside triphosphate hydrolases"/>
    <property type="match status" value="2"/>
</dbReference>
<organism evidence="6 7">
    <name type="scientific">Mycetocola lacteus</name>
    <dbReference type="NCBI Taxonomy" id="76637"/>
    <lineage>
        <taxon>Bacteria</taxon>
        <taxon>Bacillati</taxon>
        <taxon>Actinomycetota</taxon>
        <taxon>Actinomycetes</taxon>
        <taxon>Micrococcales</taxon>
        <taxon>Microbacteriaceae</taxon>
        <taxon>Mycetocola</taxon>
    </lineage>
</organism>
<name>A0A3L7ASB3_9MICO</name>
<dbReference type="InterPro" id="IPR027417">
    <property type="entry name" value="P-loop_NTPase"/>
</dbReference>
<dbReference type="OrthoDB" id="3239744at2"/>
<keyword evidence="1" id="KW-0677">Repeat</keyword>
<reference evidence="6 7" key="1">
    <citation type="submission" date="2018-10" db="EMBL/GenBank/DDBJ databases">
        <authorList>
            <person name="Li J."/>
        </authorList>
    </citation>
    <scope>NUCLEOTIDE SEQUENCE [LARGE SCALE GENOMIC DNA]</scope>
    <source>
        <strain evidence="6 7">JCM 11654</strain>
    </source>
</reference>
<dbReference type="InterPro" id="IPR003439">
    <property type="entry name" value="ABC_transporter-like_ATP-bd"/>
</dbReference>
<dbReference type="RefSeq" id="WP_121688027.1">
    <property type="nucleotide sequence ID" value="NZ_RCUY01000005.1"/>
</dbReference>
<feature type="domain" description="ABC transporter" evidence="5">
    <location>
        <begin position="9"/>
        <end position="241"/>
    </location>
</feature>
<dbReference type="AlphaFoldDB" id="A0A3L7ASB3"/>
<evidence type="ECO:0000256" key="3">
    <source>
        <dbReference type="ARBA" id="ARBA00022840"/>
    </source>
</evidence>
<comment type="caution">
    <text evidence="6">The sequence shown here is derived from an EMBL/GenBank/DDBJ whole genome shotgun (WGS) entry which is preliminary data.</text>
</comment>
<dbReference type="CDD" id="cd03221">
    <property type="entry name" value="ABCF_EF-3"/>
    <property type="match status" value="1"/>
</dbReference>
<dbReference type="PANTHER" id="PTHR19211">
    <property type="entry name" value="ATP-BINDING TRANSPORT PROTEIN-RELATED"/>
    <property type="match status" value="1"/>
</dbReference>
<dbReference type="GO" id="GO:0016887">
    <property type="term" value="F:ATP hydrolysis activity"/>
    <property type="evidence" value="ECO:0007669"/>
    <property type="project" value="InterPro"/>
</dbReference>
<dbReference type="Proteomes" id="UP000269438">
    <property type="component" value="Unassembled WGS sequence"/>
</dbReference>
<dbReference type="SMART" id="SM00382">
    <property type="entry name" value="AAA"/>
    <property type="match status" value="2"/>
</dbReference>
<keyword evidence="3 6" id="KW-0067">ATP-binding</keyword>
<gene>
    <name evidence="6" type="ORF">D9V34_06450</name>
</gene>
<evidence type="ECO:0000256" key="4">
    <source>
        <dbReference type="SAM" id="MobiDB-lite"/>
    </source>
</evidence>
<dbReference type="PROSITE" id="PS50893">
    <property type="entry name" value="ABC_TRANSPORTER_2"/>
    <property type="match status" value="2"/>
</dbReference>
<evidence type="ECO:0000313" key="7">
    <source>
        <dbReference type="Proteomes" id="UP000269438"/>
    </source>
</evidence>
<feature type="region of interest" description="Disordered" evidence="4">
    <location>
        <begin position="267"/>
        <end position="296"/>
    </location>
</feature>
<dbReference type="EMBL" id="RCUY01000005">
    <property type="protein sequence ID" value="RLP82885.1"/>
    <property type="molecule type" value="Genomic_DNA"/>
</dbReference>